<keyword evidence="3" id="KW-1185">Reference proteome</keyword>
<name>A0A1Q8QEU8_9FIRM</name>
<comment type="caution">
    <text evidence="2">The sequence shown here is derived from an EMBL/GenBank/DDBJ whole genome shotgun (WGS) entry which is preliminary data.</text>
</comment>
<protein>
    <recommendedName>
        <fullName evidence="1">AI2M/AI1M-like HNH endonuclease domain-containing protein</fullName>
    </recommendedName>
</protein>
<proteinExistence type="predicted"/>
<organism evidence="2 3">
    <name type="scientific">Desulfosporosinus metallidurans</name>
    <dbReference type="NCBI Taxonomy" id="1888891"/>
    <lineage>
        <taxon>Bacteria</taxon>
        <taxon>Bacillati</taxon>
        <taxon>Bacillota</taxon>
        <taxon>Clostridia</taxon>
        <taxon>Eubacteriales</taxon>
        <taxon>Desulfitobacteriaceae</taxon>
        <taxon>Desulfosporosinus</taxon>
    </lineage>
</organism>
<dbReference type="EMBL" id="MLBF01000098">
    <property type="protein sequence ID" value="OLN25825.1"/>
    <property type="molecule type" value="Genomic_DNA"/>
</dbReference>
<accession>A0A1Q8QEU8</accession>
<dbReference type="Proteomes" id="UP000186102">
    <property type="component" value="Unassembled WGS sequence"/>
</dbReference>
<dbReference type="Pfam" id="PF21368">
    <property type="entry name" value="AI2M-like_HNH"/>
    <property type="match status" value="1"/>
</dbReference>
<evidence type="ECO:0000313" key="3">
    <source>
        <dbReference type="Proteomes" id="UP000186102"/>
    </source>
</evidence>
<dbReference type="AlphaFoldDB" id="A0A1Q8QEU8"/>
<gene>
    <name evidence="2" type="ORF">DSOL_5220</name>
</gene>
<reference evidence="2 3" key="1">
    <citation type="submission" date="2016-09" db="EMBL/GenBank/DDBJ databases">
        <title>Complete genome of Desulfosporosinus sp. OL.</title>
        <authorList>
            <person name="Mardanov A."/>
            <person name="Beletsky A."/>
            <person name="Panova A."/>
            <person name="Karnachuk O."/>
            <person name="Ravin N."/>
        </authorList>
    </citation>
    <scope>NUCLEOTIDE SEQUENCE [LARGE SCALE GENOMIC DNA]</scope>
    <source>
        <strain evidence="2 3">OL</strain>
    </source>
</reference>
<sequence>MSSLKELSGNTHWEQVMQLKRRKTLVVCEDCHKAIHE</sequence>
<evidence type="ECO:0000313" key="2">
    <source>
        <dbReference type="EMBL" id="OLN25825.1"/>
    </source>
</evidence>
<evidence type="ECO:0000259" key="1">
    <source>
        <dbReference type="Pfam" id="PF21368"/>
    </source>
</evidence>
<feature type="domain" description="AI2M/AI1M-like HNH endonuclease" evidence="1">
    <location>
        <begin position="3"/>
        <end position="32"/>
    </location>
</feature>
<dbReference type="InterPro" id="IPR049030">
    <property type="entry name" value="AI2M-like_HNH"/>
</dbReference>